<gene>
    <name evidence="1" type="ORF">CMEL01_12732</name>
</gene>
<sequence length="136" mass="15150">MFCSFESPVCTWIILFQKYSIDAKRQWIETLDRPSHMVLSPLSVSHIRTDTQTPFSVHSYFISVSPALQGLVTSALARSIRKVSPAQGPPQHSSAQPTRFMPQDSPSIGLLFHPRALHTLRLALSVGCEGITPRFC</sequence>
<protein>
    <submittedName>
        <fullName evidence="1">Uncharacterized protein</fullName>
    </submittedName>
</protein>
<organism evidence="1 2">
    <name type="scientific">Colletotrichum melonis</name>
    <dbReference type="NCBI Taxonomy" id="1209925"/>
    <lineage>
        <taxon>Eukaryota</taxon>
        <taxon>Fungi</taxon>
        <taxon>Dikarya</taxon>
        <taxon>Ascomycota</taxon>
        <taxon>Pezizomycotina</taxon>
        <taxon>Sordariomycetes</taxon>
        <taxon>Hypocreomycetidae</taxon>
        <taxon>Glomerellales</taxon>
        <taxon>Glomerellaceae</taxon>
        <taxon>Colletotrichum</taxon>
        <taxon>Colletotrichum acutatum species complex</taxon>
    </lineage>
</organism>
<name>A0AAI9UUP0_9PEZI</name>
<dbReference type="AlphaFoldDB" id="A0AAI9UUP0"/>
<keyword evidence="2" id="KW-1185">Reference proteome</keyword>
<evidence type="ECO:0000313" key="2">
    <source>
        <dbReference type="Proteomes" id="UP001239795"/>
    </source>
</evidence>
<comment type="caution">
    <text evidence="1">The sequence shown here is derived from an EMBL/GenBank/DDBJ whole genome shotgun (WGS) entry which is preliminary data.</text>
</comment>
<dbReference type="EMBL" id="MLGG01000006">
    <property type="protein sequence ID" value="KAK1463971.1"/>
    <property type="molecule type" value="Genomic_DNA"/>
</dbReference>
<proteinExistence type="predicted"/>
<accession>A0AAI9UUP0</accession>
<dbReference type="Proteomes" id="UP001239795">
    <property type="component" value="Unassembled WGS sequence"/>
</dbReference>
<reference evidence="1 2" key="1">
    <citation type="submission" date="2016-10" db="EMBL/GenBank/DDBJ databases">
        <title>The genome sequence of Colletotrichum fioriniae PJ7.</title>
        <authorList>
            <person name="Baroncelli R."/>
        </authorList>
    </citation>
    <scope>NUCLEOTIDE SEQUENCE [LARGE SCALE GENOMIC DNA]</scope>
    <source>
        <strain evidence="1">Col 31</strain>
    </source>
</reference>
<evidence type="ECO:0000313" key="1">
    <source>
        <dbReference type="EMBL" id="KAK1463971.1"/>
    </source>
</evidence>